<protein>
    <submittedName>
        <fullName evidence="1">Uncharacterized protein</fullName>
    </submittedName>
</protein>
<dbReference type="Proteomes" id="UP000824065">
    <property type="component" value="Unassembled WGS sequence"/>
</dbReference>
<name>A0A9D2JMI1_9FIRM</name>
<reference evidence="1" key="1">
    <citation type="journal article" date="2021" name="PeerJ">
        <title>Extensive microbial diversity within the chicken gut microbiome revealed by metagenomics and culture.</title>
        <authorList>
            <person name="Gilroy R."/>
            <person name="Ravi A."/>
            <person name="Getino M."/>
            <person name="Pursley I."/>
            <person name="Horton D.L."/>
            <person name="Alikhan N.F."/>
            <person name="Baker D."/>
            <person name="Gharbi K."/>
            <person name="Hall N."/>
            <person name="Watson M."/>
            <person name="Adriaenssens E.M."/>
            <person name="Foster-Nyarko E."/>
            <person name="Jarju S."/>
            <person name="Secka A."/>
            <person name="Antonio M."/>
            <person name="Oren A."/>
            <person name="Chaudhuri R.R."/>
            <person name="La Ragione R."/>
            <person name="Hildebrand F."/>
            <person name="Pallen M.J."/>
        </authorList>
    </citation>
    <scope>NUCLEOTIDE SEQUENCE</scope>
    <source>
        <strain evidence="1">ChiBcec16-3735</strain>
    </source>
</reference>
<proteinExistence type="predicted"/>
<sequence>MDDYKNTQEGRIVSQKYADILYLERPEPSAKHPRMSVANRAKIFSPFAALRGFDDELAEEGAQTLRVPKAELSEEEKSALSARLAGLRRGMSVTVRYFVPDLCCPADPPAGRYRTVTGAVQAMDPIAKTLRLALEGQPKGPGLEKEKAVTIPFAEIETLQESGEVV</sequence>
<comment type="caution">
    <text evidence="1">The sequence shown here is derived from an EMBL/GenBank/DDBJ whole genome shotgun (WGS) entry which is preliminary data.</text>
</comment>
<evidence type="ECO:0000313" key="2">
    <source>
        <dbReference type="Proteomes" id="UP000824065"/>
    </source>
</evidence>
<accession>A0A9D2JMI1</accession>
<reference evidence="1" key="2">
    <citation type="submission" date="2021-04" db="EMBL/GenBank/DDBJ databases">
        <authorList>
            <person name="Gilroy R."/>
        </authorList>
    </citation>
    <scope>NUCLEOTIDE SEQUENCE</scope>
    <source>
        <strain evidence="1">ChiBcec16-3735</strain>
    </source>
</reference>
<gene>
    <name evidence="1" type="ORF">H9725_04875</name>
</gene>
<dbReference type="AlphaFoldDB" id="A0A9D2JMI1"/>
<organism evidence="1 2">
    <name type="scientific">Candidatus Faecalibacterium gallistercoris</name>
    <dbReference type="NCBI Taxonomy" id="2838579"/>
    <lineage>
        <taxon>Bacteria</taxon>
        <taxon>Bacillati</taxon>
        <taxon>Bacillota</taxon>
        <taxon>Clostridia</taxon>
        <taxon>Eubacteriales</taxon>
        <taxon>Oscillospiraceae</taxon>
        <taxon>Faecalibacterium</taxon>
    </lineage>
</organism>
<dbReference type="EMBL" id="DXBJ01000032">
    <property type="protein sequence ID" value="HIZ57899.1"/>
    <property type="molecule type" value="Genomic_DNA"/>
</dbReference>
<evidence type="ECO:0000313" key="1">
    <source>
        <dbReference type="EMBL" id="HIZ57899.1"/>
    </source>
</evidence>